<proteinExistence type="predicted"/>
<gene>
    <name evidence="2" type="ORF">Tco_0938698</name>
</gene>
<dbReference type="Proteomes" id="UP001151760">
    <property type="component" value="Unassembled WGS sequence"/>
</dbReference>
<evidence type="ECO:0000313" key="2">
    <source>
        <dbReference type="EMBL" id="GJT38833.1"/>
    </source>
</evidence>
<dbReference type="InterPro" id="IPR013103">
    <property type="entry name" value="RVT_2"/>
</dbReference>
<dbReference type="EMBL" id="BQNB010015336">
    <property type="protein sequence ID" value="GJT38833.1"/>
    <property type="molecule type" value="Genomic_DNA"/>
</dbReference>
<dbReference type="Pfam" id="PF07727">
    <property type="entry name" value="RVT_2"/>
    <property type="match status" value="1"/>
</dbReference>
<reference evidence="2" key="2">
    <citation type="submission" date="2022-01" db="EMBL/GenBank/DDBJ databases">
        <authorList>
            <person name="Yamashiro T."/>
            <person name="Shiraishi A."/>
            <person name="Satake H."/>
            <person name="Nakayama K."/>
        </authorList>
    </citation>
    <scope>NUCLEOTIDE SEQUENCE</scope>
</reference>
<comment type="caution">
    <text evidence="2">The sequence shown here is derived from an EMBL/GenBank/DDBJ whole genome shotgun (WGS) entry which is preliminary data.</text>
</comment>
<protein>
    <submittedName>
        <fullName evidence="2">Ribonuclease H-like domain-containing protein</fullName>
    </submittedName>
</protein>
<accession>A0ABQ5DKN0</accession>
<dbReference type="PANTHER" id="PTHR11439:SF495">
    <property type="entry name" value="REVERSE TRANSCRIPTASE, RNA-DEPENDENT DNA POLYMERASE-RELATED"/>
    <property type="match status" value="1"/>
</dbReference>
<name>A0ABQ5DKN0_9ASTR</name>
<keyword evidence="3" id="KW-1185">Reference proteome</keyword>
<feature type="domain" description="Reverse transcriptase Ty1/copia-type" evidence="1">
    <location>
        <begin position="3"/>
        <end position="152"/>
    </location>
</feature>
<evidence type="ECO:0000313" key="3">
    <source>
        <dbReference type="Proteomes" id="UP001151760"/>
    </source>
</evidence>
<dbReference type="PANTHER" id="PTHR11439">
    <property type="entry name" value="GAG-POL-RELATED RETROTRANSPOSON"/>
    <property type="match status" value="1"/>
</dbReference>
<reference evidence="2" key="1">
    <citation type="journal article" date="2022" name="Int. J. Mol. Sci.">
        <title>Draft Genome of Tanacetum Coccineum: Genomic Comparison of Closely Related Tanacetum-Family Plants.</title>
        <authorList>
            <person name="Yamashiro T."/>
            <person name="Shiraishi A."/>
            <person name="Nakayama K."/>
            <person name="Satake H."/>
        </authorList>
    </citation>
    <scope>NUCLEOTIDE SEQUENCE</scope>
</reference>
<dbReference type="CDD" id="cd09272">
    <property type="entry name" value="RNase_HI_RT_Ty1"/>
    <property type="match status" value="1"/>
</dbReference>
<organism evidence="2 3">
    <name type="scientific">Tanacetum coccineum</name>
    <dbReference type="NCBI Taxonomy" id="301880"/>
    <lineage>
        <taxon>Eukaryota</taxon>
        <taxon>Viridiplantae</taxon>
        <taxon>Streptophyta</taxon>
        <taxon>Embryophyta</taxon>
        <taxon>Tracheophyta</taxon>
        <taxon>Spermatophyta</taxon>
        <taxon>Magnoliopsida</taxon>
        <taxon>eudicotyledons</taxon>
        <taxon>Gunneridae</taxon>
        <taxon>Pentapetalae</taxon>
        <taxon>asterids</taxon>
        <taxon>campanulids</taxon>
        <taxon>Asterales</taxon>
        <taxon>Asteraceae</taxon>
        <taxon>Asteroideae</taxon>
        <taxon>Anthemideae</taxon>
        <taxon>Anthemidinae</taxon>
        <taxon>Tanacetum</taxon>
    </lineage>
</organism>
<evidence type="ECO:0000259" key="1">
    <source>
        <dbReference type="Pfam" id="PF07727"/>
    </source>
</evidence>
<sequence>MNKKDERGIVVRNKARLVAQGYKQEESIDYDKVFAPVAKIEEIMLFFSYASFMNFIVYQMDVKSAFLYGTIEKEVYVSQPLGFVDPEFLEKVYKVEKALYGLHQALRAWYETLSTYLLDNGFHRGQIDKTLFIKRVKGDILLVQDKYVADILKKFDFATVKITSTPLEPNKPLLKDEEAVDVDVHLYRSMIISLMYLTTSRPDIMFVVCNCARFQVSPKTSHLNVVKRIFRYLKGQPKLGLWYPRDCPFELEASTDSDYVGCSSLDRKFHNRRLSIFYGRRLTSCNVLWIQNQMLDYRFNFMSTRIYIDNEATICIVKNPVFHSKTKHIEIRTHFIRDSLEKTYTGELMVVLSAVDYTQVLFVFKVGSFGDDAINEEMRDSVEKGCTNWLLAIEAEQANNVPNTPHDSPLLGVNKPRSDEGSLELNELMDLVTKLSHRVFDLKKIKIAQAKEIASLKRRVTKL</sequence>